<evidence type="ECO:0000313" key="2">
    <source>
        <dbReference type="EMBL" id="CAG5112499.1"/>
    </source>
</evidence>
<proteinExistence type="predicted"/>
<evidence type="ECO:0000259" key="1">
    <source>
        <dbReference type="PROSITE" id="PS50234"/>
    </source>
</evidence>
<evidence type="ECO:0000313" key="3">
    <source>
        <dbReference type="Proteomes" id="UP001158576"/>
    </source>
</evidence>
<reference evidence="2 3" key="1">
    <citation type="submission" date="2021-04" db="EMBL/GenBank/DDBJ databases">
        <authorList>
            <person name="Bliznina A."/>
        </authorList>
    </citation>
    <scope>NUCLEOTIDE SEQUENCE [LARGE SCALE GENOMIC DNA]</scope>
</reference>
<dbReference type="InterPro" id="IPR002035">
    <property type="entry name" value="VWF_A"/>
</dbReference>
<sequence>MFRLSKASIISAGIGVLVIFSLAKSAEIFKRRSAREIEKEPEASFLIEGSGNSWIEDYYQDNQEGSGLWADLLYEFEGQVSLKKAGGKKEKPEKDARIAFRRERQERRKSYKQSKLLGMKLSKRKLKKMNATLTEMWKSQASDWEKADRRTWEFERFQQRSFVEELSKLPDQFVGHEGHEDLAPAVSSLLDLGNCGRWRGEERPLNIYFAVQSTLPLHATSKRTAVSEMMTFISELVRGIDIKSNRVRVYDYNDANDPGAVYRSSLTNTKKKQAKQLRQIQKSTRAKSTTARPKIKPLIERINKDLEKGEQTTLMSGHTNIVVLFITNIPDDLHQVNEEYINSEIEKLNKNAFVIVVFIHPLSQTLLRTVPYRIIPKAWTHGLRDNEYAQRYLVKSFKELSSGKAEHLRASIKNMMCLVDERLQCRLGNRPWNHSSGPSPSLAARSKTSIDSCCGHEIASKAYDSRFKACCKDGTLKSWHPDGSNPCNDDSL</sequence>
<feature type="domain" description="VWFA" evidence="1">
    <location>
        <begin position="206"/>
        <end position="412"/>
    </location>
</feature>
<dbReference type="PROSITE" id="PS50234">
    <property type="entry name" value="VWFA"/>
    <property type="match status" value="1"/>
</dbReference>
<gene>
    <name evidence="2" type="ORF">OKIOD_LOCUS15476</name>
</gene>
<keyword evidence="3" id="KW-1185">Reference proteome</keyword>
<name>A0ABN7T7P8_OIKDI</name>
<dbReference type="EMBL" id="OU015567">
    <property type="protein sequence ID" value="CAG5112499.1"/>
    <property type="molecule type" value="Genomic_DNA"/>
</dbReference>
<dbReference type="Proteomes" id="UP001158576">
    <property type="component" value="Chromosome 2"/>
</dbReference>
<organism evidence="2 3">
    <name type="scientific">Oikopleura dioica</name>
    <name type="common">Tunicate</name>
    <dbReference type="NCBI Taxonomy" id="34765"/>
    <lineage>
        <taxon>Eukaryota</taxon>
        <taxon>Metazoa</taxon>
        <taxon>Chordata</taxon>
        <taxon>Tunicata</taxon>
        <taxon>Appendicularia</taxon>
        <taxon>Copelata</taxon>
        <taxon>Oikopleuridae</taxon>
        <taxon>Oikopleura</taxon>
    </lineage>
</organism>
<protein>
    <submittedName>
        <fullName evidence="2">Oidioi.mRNA.OKI2018_I69.chr2.g6711.t1.cds</fullName>
    </submittedName>
</protein>
<accession>A0ABN7T7P8</accession>